<protein>
    <recommendedName>
        <fullName evidence="5">Acetophenone carboxylase gamma subunit</fullName>
    </recommendedName>
</protein>
<dbReference type="InterPro" id="IPR043129">
    <property type="entry name" value="ATPase_NBD"/>
</dbReference>
<evidence type="ECO:0008006" key="5">
    <source>
        <dbReference type="Google" id="ProtNLM"/>
    </source>
</evidence>
<dbReference type="Proteomes" id="UP000589351">
    <property type="component" value="Unassembled WGS sequence"/>
</dbReference>
<comment type="caution">
    <text evidence="3">The sequence shown here is derived from an EMBL/GenBank/DDBJ whole genome shotgun (WGS) entry which is preliminary data.</text>
</comment>
<evidence type="ECO:0000259" key="2">
    <source>
        <dbReference type="Pfam" id="PF05378"/>
    </source>
</evidence>
<dbReference type="RefSeq" id="WP_185124850.1">
    <property type="nucleotide sequence ID" value="NZ_CAJEWD010000003.1"/>
</dbReference>
<evidence type="ECO:0000313" key="3">
    <source>
        <dbReference type="EMBL" id="CAD2071538.1"/>
    </source>
</evidence>
<dbReference type="InterPro" id="IPR045079">
    <property type="entry name" value="Oxoprolinase-like"/>
</dbReference>
<dbReference type="GO" id="GO:0016787">
    <property type="term" value="F:hydrolase activity"/>
    <property type="evidence" value="ECO:0007669"/>
    <property type="project" value="InterPro"/>
</dbReference>
<keyword evidence="4" id="KW-1185">Reference proteome</keyword>
<reference evidence="3 4" key="1">
    <citation type="submission" date="2020-07" db="EMBL/GenBank/DDBJ databases">
        <authorList>
            <person name="Criscuolo A."/>
        </authorList>
    </citation>
    <scope>NUCLEOTIDE SEQUENCE [LARGE SCALE GENOMIC DNA]</scope>
    <source>
        <strain evidence="3">CIP111649</strain>
    </source>
</reference>
<evidence type="ECO:0000313" key="4">
    <source>
        <dbReference type="Proteomes" id="UP000589351"/>
    </source>
</evidence>
<gene>
    <name evidence="3" type="ORF">JEODO184_00291</name>
</gene>
<dbReference type="AlphaFoldDB" id="A0A6V7R375"/>
<dbReference type="InterPro" id="IPR002821">
    <property type="entry name" value="Hydantoinase_A"/>
</dbReference>
<dbReference type="Gene3D" id="3.30.420.40">
    <property type="match status" value="1"/>
</dbReference>
<sequence>MTKIHYKVGVDVGGTNTDTVILDQNNNTIIAVKSPTTEDVQTGILNSLTKAIETSNIDKKLISFVSLGTTHATNAIIQRKGLSKTAVVRISLPAGKGVPPMSEWEDDLIKSIDAKVYMVHGGFEFDGKPLYLEDLDREECAKVLEEIKTQNFESLAVSSIFSPAKNDHEVKFAQHAKEILGDDFPVTLSSEIGSLGLLERENSAILNASVVGVARKAVQGLITSLEKMNVTSKIFFAQNDGTLMSVEQAINYPILTIGSGPTNSIRGAAYLSDEDNCIVADIGGTSTDVGILVNSFPRQSALAVEVGGVLTNFRMPDLISIGLGGGSIVKMDEDDNIQIGPESVGYQLKEKALAFGGDTLTVTDIALAAGIAQIDDEDCDVERLSNLDTDLIKEAISKIERIVLDACDKIKTSPDPLPIILVGGGNIVVPASEVLLKPENSGCANAIGAAIADASGEIDQLWSLDNKTRDEAIEEAKSVAMERAIEMGADSSDTKIVDIEAVPLSYLPGNVLRVQAKAAGSLKL</sequence>
<organism evidence="3 4">
    <name type="scientific">Jeotgalicoccus meleagridis</name>
    <dbReference type="NCBI Taxonomy" id="2759181"/>
    <lineage>
        <taxon>Bacteria</taxon>
        <taxon>Bacillati</taxon>
        <taxon>Bacillota</taxon>
        <taxon>Bacilli</taxon>
        <taxon>Bacillales</taxon>
        <taxon>Staphylococcaceae</taxon>
        <taxon>Jeotgalicoccus</taxon>
    </lineage>
</organism>
<dbReference type="EMBL" id="CAJEWD010000003">
    <property type="protein sequence ID" value="CAD2071538.1"/>
    <property type="molecule type" value="Genomic_DNA"/>
</dbReference>
<name>A0A6V7R375_9STAP</name>
<evidence type="ECO:0000259" key="1">
    <source>
        <dbReference type="Pfam" id="PF01968"/>
    </source>
</evidence>
<feature type="domain" description="Hydantoinase A/oxoprolinase" evidence="1">
    <location>
        <begin position="200"/>
        <end position="399"/>
    </location>
</feature>
<dbReference type="PANTHER" id="PTHR11365">
    <property type="entry name" value="5-OXOPROLINASE RELATED"/>
    <property type="match status" value="1"/>
</dbReference>
<accession>A0A6V7R375</accession>
<dbReference type="Pfam" id="PF01968">
    <property type="entry name" value="Hydantoinase_A"/>
    <property type="match status" value="1"/>
</dbReference>
<dbReference type="PANTHER" id="PTHR11365:SF10">
    <property type="entry name" value="HYDANTOINASE_OXOPROLINASE"/>
    <property type="match status" value="1"/>
</dbReference>
<proteinExistence type="predicted"/>
<dbReference type="InterPro" id="IPR008040">
    <property type="entry name" value="Hydant_A_N"/>
</dbReference>
<dbReference type="Pfam" id="PF05378">
    <property type="entry name" value="Hydant_A_N"/>
    <property type="match status" value="1"/>
</dbReference>
<dbReference type="SUPFAM" id="SSF53067">
    <property type="entry name" value="Actin-like ATPase domain"/>
    <property type="match status" value="1"/>
</dbReference>
<feature type="domain" description="Hydantoinase/oxoprolinase N-terminal" evidence="2">
    <location>
        <begin position="7"/>
        <end position="179"/>
    </location>
</feature>